<dbReference type="InterPro" id="IPR036950">
    <property type="entry name" value="PBP_transglycosylase"/>
</dbReference>
<evidence type="ECO:0000256" key="7">
    <source>
        <dbReference type="ARBA" id="ARBA00022676"/>
    </source>
</evidence>
<evidence type="ECO:0000256" key="6">
    <source>
        <dbReference type="ARBA" id="ARBA00022670"/>
    </source>
</evidence>
<evidence type="ECO:0000256" key="5">
    <source>
        <dbReference type="ARBA" id="ARBA00022645"/>
    </source>
</evidence>
<dbReference type="GO" id="GO:0005886">
    <property type="term" value="C:plasma membrane"/>
    <property type="evidence" value="ECO:0007669"/>
    <property type="project" value="UniProtKB-SubCell"/>
</dbReference>
<evidence type="ECO:0000313" key="22">
    <source>
        <dbReference type="Proteomes" id="UP000639396"/>
    </source>
</evidence>
<keyword evidence="12 18" id="KW-0472">Membrane</keyword>
<keyword evidence="7" id="KW-0328">Glycosyltransferase</keyword>
<evidence type="ECO:0000256" key="4">
    <source>
        <dbReference type="ARBA" id="ARBA00022475"/>
    </source>
</evidence>
<evidence type="ECO:0000259" key="20">
    <source>
        <dbReference type="Pfam" id="PF00912"/>
    </source>
</evidence>
<dbReference type="PANTHER" id="PTHR32282:SF11">
    <property type="entry name" value="PENICILLIN-BINDING PROTEIN 1B"/>
    <property type="match status" value="1"/>
</dbReference>
<feature type="transmembrane region" description="Helical" evidence="18">
    <location>
        <begin position="31"/>
        <end position="53"/>
    </location>
</feature>
<keyword evidence="4" id="KW-1003">Cell membrane</keyword>
<evidence type="ECO:0000256" key="13">
    <source>
        <dbReference type="ARBA" id="ARBA00023268"/>
    </source>
</evidence>
<proteinExistence type="inferred from homology"/>
<dbReference type="Gene3D" id="1.10.3810.10">
    <property type="entry name" value="Biosynthetic peptidoglycan transglycosylase-like"/>
    <property type="match status" value="1"/>
</dbReference>
<evidence type="ECO:0000256" key="8">
    <source>
        <dbReference type="ARBA" id="ARBA00022679"/>
    </source>
</evidence>
<dbReference type="RefSeq" id="WP_190923520.1">
    <property type="nucleotide sequence ID" value="NZ_JACXJA010000001.1"/>
</dbReference>
<evidence type="ECO:0000256" key="12">
    <source>
        <dbReference type="ARBA" id="ARBA00023136"/>
    </source>
</evidence>
<accession>A0A927GXV5</accession>
<dbReference type="GO" id="GO:0006508">
    <property type="term" value="P:proteolysis"/>
    <property type="evidence" value="ECO:0007669"/>
    <property type="project" value="UniProtKB-KW"/>
</dbReference>
<evidence type="ECO:0000256" key="2">
    <source>
        <dbReference type="ARBA" id="ARBA00007090"/>
    </source>
</evidence>
<keyword evidence="22" id="KW-1185">Reference proteome</keyword>
<comment type="catalytic activity">
    <reaction evidence="16">
        <text>[GlcNAc-(1-&gt;4)-Mur2Ac(oyl-L-Ala-gamma-D-Glu-L-Lys-D-Ala-D-Ala)](n)-di-trans,octa-cis-undecaprenyl diphosphate + beta-D-GlcNAc-(1-&gt;4)-Mur2Ac(oyl-L-Ala-gamma-D-Glu-L-Lys-D-Ala-D-Ala)-di-trans,octa-cis-undecaprenyl diphosphate = [GlcNAc-(1-&gt;4)-Mur2Ac(oyl-L-Ala-gamma-D-Glu-L-Lys-D-Ala-D-Ala)](n+1)-di-trans,octa-cis-undecaprenyl diphosphate + di-trans,octa-cis-undecaprenyl diphosphate + H(+)</text>
        <dbReference type="Rhea" id="RHEA:23708"/>
        <dbReference type="Rhea" id="RHEA-COMP:9602"/>
        <dbReference type="Rhea" id="RHEA-COMP:9603"/>
        <dbReference type="ChEBI" id="CHEBI:15378"/>
        <dbReference type="ChEBI" id="CHEBI:58405"/>
        <dbReference type="ChEBI" id="CHEBI:60033"/>
        <dbReference type="ChEBI" id="CHEBI:78435"/>
        <dbReference type="EC" id="2.4.99.28"/>
    </reaction>
</comment>
<dbReference type="InterPro" id="IPR001460">
    <property type="entry name" value="PCN-bd_Tpept"/>
</dbReference>
<evidence type="ECO:0000259" key="19">
    <source>
        <dbReference type="Pfam" id="PF00905"/>
    </source>
</evidence>
<protein>
    <submittedName>
        <fullName evidence="21">PBP1A family penicillin-binding protein</fullName>
    </submittedName>
</protein>
<dbReference type="Pfam" id="PF00905">
    <property type="entry name" value="Transpeptidase"/>
    <property type="match status" value="1"/>
</dbReference>
<dbReference type="Pfam" id="PF00912">
    <property type="entry name" value="Transgly"/>
    <property type="match status" value="1"/>
</dbReference>
<evidence type="ECO:0000256" key="3">
    <source>
        <dbReference type="ARBA" id="ARBA00007739"/>
    </source>
</evidence>
<evidence type="ECO:0000256" key="18">
    <source>
        <dbReference type="SAM" id="Phobius"/>
    </source>
</evidence>
<dbReference type="Gene3D" id="3.40.710.10">
    <property type="entry name" value="DD-peptidase/beta-lactamase superfamily"/>
    <property type="match status" value="1"/>
</dbReference>
<evidence type="ECO:0000256" key="16">
    <source>
        <dbReference type="ARBA" id="ARBA00049902"/>
    </source>
</evidence>
<name>A0A927GXV5_9BACL</name>
<evidence type="ECO:0000256" key="9">
    <source>
        <dbReference type="ARBA" id="ARBA00022801"/>
    </source>
</evidence>
<dbReference type="AlphaFoldDB" id="A0A927GXV5"/>
<dbReference type="GO" id="GO:0071555">
    <property type="term" value="P:cell wall organization"/>
    <property type="evidence" value="ECO:0007669"/>
    <property type="project" value="UniProtKB-KW"/>
</dbReference>
<evidence type="ECO:0000256" key="10">
    <source>
        <dbReference type="ARBA" id="ARBA00022960"/>
    </source>
</evidence>
<feature type="region of interest" description="Disordered" evidence="17">
    <location>
        <begin position="664"/>
        <end position="685"/>
    </location>
</feature>
<dbReference type="Proteomes" id="UP000639396">
    <property type="component" value="Unassembled WGS sequence"/>
</dbReference>
<evidence type="ECO:0000256" key="14">
    <source>
        <dbReference type="ARBA" id="ARBA00023316"/>
    </source>
</evidence>
<dbReference type="SUPFAM" id="SSF56601">
    <property type="entry name" value="beta-lactamase/transpeptidase-like"/>
    <property type="match status" value="1"/>
</dbReference>
<dbReference type="FunFam" id="1.10.3810.10:FF:000001">
    <property type="entry name" value="Penicillin-binding protein 1A"/>
    <property type="match status" value="1"/>
</dbReference>
<comment type="similarity">
    <text evidence="2">In the C-terminal section; belongs to the transpeptidase family.</text>
</comment>
<dbReference type="PANTHER" id="PTHR32282">
    <property type="entry name" value="BINDING PROTEIN TRANSPEPTIDASE, PUTATIVE-RELATED"/>
    <property type="match status" value="1"/>
</dbReference>
<dbReference type="SUPFAM" id="SSF53955">
    <property type="entry name" value="Lysozyme-like"/>
    <property type="match status" value="1"/>
</dbReference>
<dbReference type="NCBIfam" id="TIGR02074">
    <property type="entry name" value="PBP_1a_fam"/>
    <property type="match status" value="1"/>
</dbReference>
<evidence type="ECO:0000256" key="15">
    <source>
        <dbReference type="ARBA" id="ARBA00034000"/>
    </source>
</evidence>
<feature type="region of interest" description="Disordered" evidence="17">
    <location>
        <begin position="1"/>
        <end position="24"/>
    </location>
</feature>
<keyword evidence="18" id="KW-0812">Transmembrane</keyword>
<keyword evidence="9" id="KW-0378">Hydrolase</keyword>
<keyword evidence="5" id="KW-0121">Carboxypeptidase</keyword>
<feature type="domain" description="Penicillin-binding protein transpeptidase" evidence="19">
    <location>
        <begin position="341"/>
        <end position="610"/>
    </location>
</feature>
<dbReference type="InterPro" id="IPR012338">
    <property type="entry name" value="Beta-lactam/transpept-like"/>
</dbReference>
<feature type="compositionally biased region" description="Basic and acidic residues" evidence="17">
    <location>
        <begin position="675"/>
        <end position="685"/>
    </location>
</feature>
<dbReference type="InterPro" id="IPR001264">
    <property type="entry name" value="Glyco_trans_51"/>
</dbReference>
<keyword evidence="8" id="KW-0808">Transferase</keyword>
<comment type="caution">
    <text evidence="21">The sequence shown here is derived from an EMBL/GenBank/DDBJ whole genome shotgun (WGS) entry which is preliminary data.</text>
</comment>
<keyword evidence="6" id="KW-0645">Protease</keyword>
<dbReference type="EMBL" id="JACXJA010000001">
    <property type="protein sequence ID" value="MBD2860387.1"/>
    <property type="molecule type" value="Genomic_DNA"/>
</dbReference>
<dbReference type="GO" id="GO:0008360">
    <property type="term" value="P:regulation of cell shape"/>
    <property type="evidence" value="ECO:0007669"/>
    <property type="project" value="UniProtKB-KW"/>
</dbReference>
<organism evidence="21 22">
    <name type="scientific">Paenibacillus oceani</name>
    <dbReference type="NCBI Taxonomy" id="2772510"/>
    <lineage>
        <taxon>Bacteria</taxon>
        <taxon>Bacillati</taxon>
        <taxon>Bacillota</taxon>
        <taxon>Bacilli</taxon>
        <taxon>Bacillales</taxon>
        <taxon>Paenibacillaceae</taxon>
        <taxon>Paenibacillus</taxon>
    </lineage>
</organism>
<dbReference type="GO" id="GO:0008658">
    <property type="term" value="F:penicillin binding"/>
    <property type="evidence" value="ECO:0007669"/>
    <property type="project" value="InterPro"/>
</dbReference>
<gene>
    <name evidence="21" type="ORF">IDH45_00105</name>
</gene>
<reference evidence="21" key="1">
    <citation type="submission" date="2020-09" db="EMBL/GenBank/DDBJ databases">
        <title>A novel bacterium of genus Paenibacillus, isolated from South China Sea.</title>
        <authorList>
            <person name="Huang H."/>
            <person name="Mo K."/>
            <person name="Hu Y."/>
        </authorList>
    </citation>
    <scope>NUCLEOTIDE SEQUENCE</scope>
    <source>
        <strain evidence="21">IB182363</strain>
    </source>
</reference>
<dbReference type="GO" id="GO:0009252">
    <property type="term" value="P:peptidoglycan biosynthetic process"/>
    <property type="evidence" value="ECO:0007669"/>
    <property type="project" value="UniProtKB-KW"/>
</dbReference>
<dbReference type="GO" id="GO:0008955">
    <property type="term" value="F:peptidoglycan glycosyltransferase activity"/>
    <property type="evidence" value="ECO:0007669"/>
    <property type="project" value="UniProtKB-EC"/>
</dbReference>
<keyword evidence="13" id="KW-0511">Multifunctional enzyme</keyword>
<dbReference type="InterPro" id="IPR023346">
    <property type="entry name" value="Lysozyme-like_dom_sf"/>
</dbReference>
<feature type="domain" description="Glycosyl transferase family 51" evidence="20">
    <location>
        <begin position="74"/>
        <end position="250"/>
    </location>
</feature>
<keyword evidence="10" id="KW-0133">Cell shape</keyword>
<evidence type="ECO:0000256" key="1">
    <source>
        <dbReference type="ARBA" id="ARBA00004236"/>
    </source>
</evidence>
<comment type="subcellular location">
    <subcellularLocation>
        <location evidence="1">Cell membrane</location>
    </subcellularLocation>
</comment>
<keyword evidence="18" id="KW-1133">Transmembrane helix</keyword>
<comment type="catalytic activity">
    <reaction evidence="15">
        <text>Preferential cleavage: (Ac)2-L-Lys-D-Ala-|-D-Ala. Also transpeptidation of peptidyl-alanyl moieties that are N-acyl substituents of D-alanine.</text>
        <dbReference type="EC" id="3.4.16.4"/>
    </reaction>
</comment>
<evidence type="ECO:0000256" key="17">
    <source>
        <dbReference type="SAM" id="MobiDB-lite"/>
    </source>
</evidence>
<evidence type="ECO:0000313" key="21">
    <source>
        <dbReference type="EMBL" id="MBD2860387.1"/>
    </source>
</evidence>
<keyword evidence="14" id="KW-0961">Cell wall biogenesis/degradation</keyword>
<dbReference type="InterPro" id="IPR050396">
    <property type="entry name" value="Glycosyltr_51/Transpeptidase"/>
</dbReference>
<dbReference type="GO" id="GO:0009002">
    <property type="term" value="F:serine-type D-Ala-D-Ala carboxypeptidase activity"/>
    <property type="evidence" value="ECO:0007669"/>
    <property type="project" value="UniProtKB-EC"/>
</dbReference>
<dbReference type="GO" id="GO:0030288">
    <property type="term" value="C:outer membrane-bounded periplasmic space"/>
    <property type="evidence" value="ECO:0007669"/>
    <property type="project" value="TreeGrafter"/>
</dbReference>
<evidence type="ECO:0000256" key="11">
    <source>
        <dbReference type="ARBA" id="ARBA00022984"/>
    </source>
</evidence>
<keyword evidence="11" id="KW-0573">Peptidoglycan synthesis</keyword>
<sequence length="697" mass="77548">MEESVSRKQSRAARVEPKPGRRPRKGRFRKAVTFLFSCALIGLACLVVLALYLRSQALPVGTFALSSQMYDMHGNLISSFQSGKNREFVPLSGIPKHLIDATLAIEDKRFYDHIGLDVRGIARAVVVNFQHMDRVQGASTLTQQLARNLYLTQDRTWSRKIKEAMYAVQLEMQLSKDQIMEMYLNDATYYGNSAYGVQAAAKLFFGKNVGELTLAESTMIAGVPKGPRYYSPFFDRDKAKERQELILTEMASQGFITSKEAEEAKREELVYQPSGKKAAVVQAPYFRDYVRRVAIDRLGIDEREFDEGGIRIYTTLDLDMQKTAEEAVTRALPDEDELQAALVAVDPRTGYVRAMVGGKLYGDNQFNRAVSTSRQPGSAFKPFVYLTALQQKTVTAVSQFKSEPTVFEYDNGRQTYTPNNFNNKYPNGLIDLREAIAKSDNIYAVHTIQQVGADKVIETARKLGITSRLEALPSLALGTFPVSPLEMASAFAVLANQGVRVEPTVITRIESATGKLLYESKPKKEKVVGPEYAYVLTNLMKSVFDPGATASRVAEQIKRPVAGKTGTTNTDAWMVGFTPELATAVWVGYDRDRTISAVESYKAAPIFADFTEHALEAVPPKLFPMPDNVTSVYIDPASGKLATDKCPNPRIEVFVKGTEPTEYCSDQGTAVPSDGGKDTPKKTGRSWWDDLKRWWND</sequence>
<comment type="similarity">
    <text evidence="3">In the N-terminal section; belongs to the glycosyltransferase 51 family.</text>
</comment>